<evidence type="ECO:0000256" key="5">
    <source>
        <dbReference type="ARBA" id="ARBA00023015"/>
    </source>
</evidence>
<dbReference type="OMA" id="MSEKLMM"/>
<dbReference type="GO" id="GO:0000439">
    <property type="term" value="C:transcription factor TFIIH core complex"/>
    <property type="evidence" value="ECO:0007669"/>
    <property type="project" value="EnsemblFungi"/>
</dbReference>
<dbReference type="Pfam" id="PF03849">
    <property type="entry name" value="Tfb2"/>
    <property type="match status" value="1"/>
</dbReference>
<dbReference type="OrthoDB" id="364513at2759"/>
<comment type="function">
    <text evidence="9">Component of the general transcription and DNA repair factor IIH (TFIIH) core complex which is involved in general and transcription-coupled nucleotide excision repair (NER) of damaged DNA.</text>
</comment>
<evidence type="ECO:0000256" key="7">
    <source>
        <dbReference type="ARBA" id="ARBA00023204"/>
    </source>
</evidence>
<keyword evidence="6 9" id="KW-0804">Transcription</keyword>
<keyword evidence="8 9" id="KW-0539">Nucleus</keyword>
<dbReference type="GO" id="GO:0006289">
    <property type="term" value="P:nucleotide-excision repair"/>
    <property type="evidence" value="ECO:0007669"/>
    <property type="project" value="EnsemblFungi"/>
</dbReference>
<evidence type="ECO:0000256" key="2">
    <source>
        <dbReference type="ARBA" id="ARBA00004123"/>
    </source>
</evidence>
<dbReference type="STRING" id="796925.A0A137NZA0"/>
<evidence type="ECO:0000313" key="11">
    <source>
        <dbReference type="EMBL" id="KXN67981.1"/>
    </source>
</evidence>
<dbReference type="NCBIfam" id="TIGR00625">
    <property type="entry name" value="tfb2"/>
    <property type="match status" value="1"/>
</dbReference>
<dbReference type="Gene3D" id="3.30.70.2610">
    <property type="match status" value="1"/>
</dbReference>
<keyword evidence="4 9" id="KW-0227">DNA damage</keyword>
<evidence type="ECO:0000259" key="10">
    <source>
        <dbReference type="Pfam" id="PF18307"/>
    </source>
</evidence>
<dbReference type="GO" id="GO:0016251">
    <property type="term" value="F:RNA polymerase II general transcription initiation factor activity"/>
    <property type="evidence" value="ECO:0007669"/>
    <property type="project" value="EnsemblFungi"/>
</dbReference>
<dbReference type="GO" id="GO:0000112">
    <property type="term" value="C:nucleotide-excision repair factor 3 complex"/>
    <property type="evidence" value="ECO:0007669"/>
    <property type="project" value="EnsemblFungi"/>
</dbReference>
<dbReference type="PANTHER" id="PTHR13152:SF0">
    <property type="entry name" value="GENERAL TRANSCRIPTION FACTOR IIH SUBUNIT 4"/>
    <property type="match status" value="1"/>
</dbReference>
<evidence type="ECO:0000256" key="4">
    <source>
        <dbReference type="ARBA" id="ARBA00022763"/>
    </source>
</evidence>
<name>A0A137NZA0_CONC2</name>
<sequence length="514" mass="58862">MSSNRNSQQAPPQRRVPQIPHFISIYDYLATLQSEDLSKLYASQASCLAIFRLLPELSKLIINFWLFTGDDKNIKKDDILLWFSASDQKAGYQALNSVIRLGILTPVRPQQDNNQEASTIRARDNTEFQMNSAFRQNLQNALTCNSDKNTGFGVVHQNPSQDINIEALDTYSKIRWENLLYFMVGTSTNEKPPSTEMLQLLTHSGLMSRSQNSGRYQITHFGFQFLLQDPHVQVWDLLLQYLHFKSDANPMDLLNFYFLLSSLQLGVCYDASNLPDSIKELMNDLKNCGFIYRDKRDRNQYYPTRLATSLGSMKSQGLIGSATTLTTSDNSVAAPLNPLNSSLDSNETDATPDHFIVLETNYNVYAYTNSRLHISILNLFLTLKCRFSNMVIAHLDRQSIRRALTKGITAEQILQYLTAHAHPLMLKRTPVLPVTVVDQIRLWAIEKNRLYDQAATLYRGFSQAADFQNLLNILQKRRPETILWTNERKLIIVVSQEGHRIIKSYYQERAKQGQ</sequence>
<dbReference type="InterPro" id="IPR004598">
    <property type="entry name" value="TFIIH_p52/Tfb2"/>
</dbReference>
<evidence type="ECO:0000256" key="6">
    <source>
        <dbReference type="ARBA" id="ARBA00023163"/>
    </source>
</evidence>
<gene>
    <name evidence="11" type="ORF">CONCODRAFT_79950</name>
</gene>
<dbReference type="Proteomes" id="UP000070444">
    <property type="component" value="Unassembled WGS sequence"/>
</dbReference>
<dbReference type="GO" id="GO:0006367">
    <property type="term" value="P:transcription initiation at RNA polymerase II promoter"/>
    <property type="evidence" value="ECO:0007669"/>
    <property type="project" value="EnsemblFungi"/>
</dbReference>
<dbReference type="EMBL" id="KQ964602">
    <property type="protein sequence ID" value="KXN67981.1"/>
    <property type="molecule type" value="Genomic_DNA"/>
</dbReference>
<reference evidence="11 12" key="1">
    <citation type="journal article" date="2015" name="Genome Biol. Evol.">
        <title>Phylogenomic analyses indicate that early fungi evolved digesting cell walls of algal ancestors of land plants.</title>
        <authorList>
            <person name="Chang Y."/>
            <person name="Wang S."/>
            <person name="Sekimoto S."/>
            <person name="Aerts A.L."/>
            <person name="Choi C."/>
            <person name="Clum A."/>
            <person name="LaButti K.M."/>
            <person name="Lindquist E.A."/>
            <person name="Yee Ngan C."/>
            <person name="Ohm R.A."/>
            <person name="Salamov A.A."/>
            <person name="Grigoriev I.V."/>
            <person name="Spatafora J.W."/>
            <person name="Berbee M.L."/>
        </authorList>
    </citation>
    <scope>NUCLEOTIDE SEQUENCE [LARGE SCALE GENOMIC DNA]</scope>
    <source>
        <strain evidence="11 12">NRRL 28638</strain>
    </source>
</reference>
<evidence type="ECO:0000256" key="1">
    <source>
        <dbReference type="ARBA" id="ARBA00002817"/>
    </source>
</evidence>
<comment type="similarity">
    <text evidence="3 9">Belongs to the TFB2 family.</text>
</comment>
<evidence type="ECO:0000256" key="8">
    <source>
        <dbReference type="ARBA" id="ARBA00023242"/>
    </source>
</evidence>
<keyword evidence="12" id="KW-1185">Reference proteome</keyword>
<keyword evidence="5 9" id="KW-0805">Transcription regulation</keyword>
<keyword evidence="7 9" id="KW-0234">DNA repair</keyword>
<evidence type="ECO:0000256" key="9">
    <source>
        <dbReference type="RuleBase" id="RU364024"/>
    </source>
</evidence>
<dbReference type="GO" id="GO:0003690">
    <property type="term" value="F:double-stranded DNA binding"/>
    <property type="evidence" value="ECO:0007669"/>
    <property type="project" value="EnsemblFungi"/>
</dbReference>
<accession>A0A137NZA0</accession>
<dbReference type="Pfam" id="PF18307">
    <property type="entry name" value="Tfb2_C"/>
    <property type="match status" value="1"/>
</dbReference>
<proteinExistence type="inferred from homology"/>
<feature type="domain" description="Transcription factor Tfb2 C-terminal" evidence="10">
    <location>
        <begin position="438"/>
        <end position="507"/>
    </location>
</feature>
<organism evidence="11 12">
    <name type="scientific">Conidiobolus coronatus (strain ATCC 28846 / CBS 209.66 / NRRL 28638)</name>
    <name type="common">Delacroixia coronata</name>
    <dbReference type="NCBI Taxonomy" id="796925"/>
    <lineage>
        <taxon>Eukaryota</taxon>
        <taxon>Fungi</taxon>
        <taxon>Fungi incertae sedis</taxon>
        <taxon>Zoopagomycota</taxon>
        <taxon>Entomophthoromycotina</taxon>
        <taxon>Entomophthoromycetes</taxon>
        <taxon>Entomophthorales</taxon>
        <taxon>Ancylistaceae</taxon>
        <taxon>Conidiobolus</taxon>
    </lineage>
</organism>
<dbReference type="AlphaFoldDB" id="A0A137NZA0"/>
<evidence type="ECO:0000313" key="12">
    <source>
        <dbReference type="Proteomes" id="UP000070444"/>
    </source>
</evidence>
<evidence type="ECO:0000256" key="3">
    <source>
        <dbReference type="ARBA" id="ARBA00007132"/>
    </source>
</evidence>
<dbReference type="InterPro" id="IPR040662">
    <property type="entry name" value="Tfb2_C"/>
</dbReference>
<protein>
    <recommendedName>
        <fullName evidence="9">RNA polymerase II transcription factor B subunit 2</fullName>
    </recommendedName>
</protein>
<dbReference type="GO" id="GO:0005675">
    <property type="term" value="C:transcription factor TFIIH holo complex"/>
    <property type="evidence" value="ECO:0007669"/>
    <property type="project" value="EnsemblFungi"/>
</dbReference>
<dbReference type="GO" id="GO:0001671">
    <property type="term" value="F:ATPase activator activity"/>
    <property type="evidence" value="ECO:0007669"/>
    <property type="project" value="InterPro"/>
</dbReference>
<dbReference type="PANTHER" id="PTHR13152">
    <property type="entry name" value="TFIIH, POLYPEPTIDE 4"/>
    <property type="match status" value="1"/>
</dbReference>
<comment type="function">
    <text evidence="1">Component of the general transcription and DNA repair factor IIH (TFIIH) core complex, which is involved in general and transcription-coupled nucleotide excision repair (NER) of damaged DNA and, when complexed to TFIIK, in RNA transcription by RNA polymerase II. In NER, TFIIH acts by opening DNA around the lesion to allow the excision of the damaged oligonucleotide and its replacement by a new DNA fragment. In transcription, TFIIH has an essential role in transcription initiation. When the pre-initiation complex (PIC) has been established, TFIIH is required for promoter opening and promoter escape. Phosphorylation of the C-terminal tail (CTD) of the largest subunit of RNA polymerase II by the kinase module TFIIK controls the initiation of transcription.</text>
</comment>
<comment type="subcellular location">
    <subcellularLocation>
        <location evidence="2 9">Nucleus</location>
    </subcellularLocation>
</comment>